<dbReference type="GO" id="GO:0006144">
    <property type="term" value="P:purine nucleobase metabolic process"/>
    <property type="evidence" value="ECO:0007669"/>
    <property type="project" value="UniProtKB-KW"/>
</dbReference>
<evidence type="ECO:0000256" key="2">
    <source>
        <dbReference type="ARBA" id="ARBA00011738"/>
    </source>
</evidence>
<dbReference type="GO" id="GO:0000256">
    <property type="term" value="P:allantoin catabolic process"/>
    <property type="evidence" value="ECO:0007669"/>
    <property type="project" value="InterPro"/>
</dbReference>
<keyword evidence="8" id="KW-1185">Reference proteome</keyword>
<evidence type="ECO:0000256" key="3">
    <source>
        <dbReference type="ARBA" id="ARBA00022631"/>
    </source>
</evidence>
<dbReference type="SUPFAM" id="SSF51182">
    <property type="entry name" value="RmlC-like cupins"/>
    <property type="match status" value="1"/>
</dbReference>
<dbReference type="InterPro" id="IPR007247">
    <property type="entry name" value="Ureidogly_lyase"/>
</dbReference>
<dbReference type="CDD" id="cd20298">
    <property type="entry name" value="cupin_UAH"/>
    <property type="match status" value="1"/>
</dbReference>
<evidence type="ECO:0000256" key="5">
    <source>
        <dbReference type="ARBA" id="ARBA00047684"/>
    </source>
</evidence>
<sequence length="658" mass="70438">MSPATTTIATAVASDVSSTTTPSIVAPTKIAVADAVAVPDSAIAYQTIEVADLAAAFADYVDLAVKTRGGEVLTTSDEWFAESHNLLTAAAPISRKGHFTPKGAWFDGWETRRHGPEFDWCVIQLGYPGTIAGFEVDTAFFTGNHSPIVSVEGFVASPSATVAVGPEDVKANGTSGVANGATSDQCSTVATASGTAASLATVIPDTAEGWEQVQWTPILPKVALSPDSRHGFKLEVPTTQFFTHIRFRMFPDGGVARLRVYGRVHQVLPEDKADVFDLAAVGAGARVEAFSDAHFGHPSNLLLPGRGHDMSDGWETKRSRAPGHVDWSLINLGVAGHPTLIEIDTAHYMGNPPKSVTLLGFVAEDTLQEKPITLLSEAPVQPHRQHFFEIPSELSSGPAIASVKVVMIPDGGIKRVRVFGSQSWPANAIPTNSLIGKRQPLPDEDTWNLLNIQAEPITKEAFAPWGQVIEVPTYDPNSIKVNQGTAQKFSQIGQFSNLRSYALNDEAIAANGNKSLDKTCSPDRKPATANIAIFQCYKPVDTKDIGVRLLERHSYSSQMFVPMGGDGNGGFVVVVAKDRSDGNPDLSTLKAFTVANSQGINYKPNVWHHPMIVTGRPVTFLTITHESGVGKDDCEEYWFKKEAAAVGNQDGVAAVVHI</sequence>
<dbReference type="GO" id="GO:0004037">
    <property type="term" value="F:allantoicase activity"/>
    <property type="evidence" value="ECO:0007669"/>
    <property type="project" value="InterPro"/>
</dbReference>
<dbReference type="InterPro" id="IPR024060">
    <property type="entry name" value="Ureidoglycolate_lyase_dom_sf"/>
</dbReference>
<dbReference type="PANTHER" id="PTHR12045:SF3">
    <property type="entry name" value="INACTIVE ALLANTOICASE-RELATED"/>
    <property type="match status" value="1"/>
</dbReference>
<comment type="similarity">
    <text evidence="1">Belongs to the allantoicase family.</text>
</comment>
<dbReference type="GO" id="GO:0004848">
    <property type="term" value="F:ureidoglycolate hydrolase activity"/>
    <property type="evidence" value="ECO:0007669"/>
    <property type="project" value="InterPro"/>
</dbReference>
<evidence type="ECO:0000313" key="8">
    <source>
        <dbReference type="Proteomes" id="UP001194580"/>
    </source>
</evidence>
<keyword evidence="3" id="KW-0659">Purine metabolism</keyword>
<reference evidence="7" key="1">
    <citation type="journal article" date="2020" name="Fungal Divers.">
        <title>Resolving the Mortierellaceae phylogeny through synthesis of multi-gene phylogenetics and phylogenomics.</title>
        <authorList>
            <person name="Vandepol N."/>
            <person name="Liber J."/>
            <person name="Desiro A."/>
            <person name="Na H."/>
            <person name="Kennedy M."/>
            <person name="Barry K."/>
            <person name="Grigoriev I.V."/>
            <person name="Miller A.N."/>
            <person name="O'Donnell K."/>
            <person name="Stajich J.E."/>
            <person name="Bonito G."/>
        </authorList>
    </citation>
    <scope>NUCLEOTIDE SEQUENCE</scope>
    <source>
        <strain evidence="7">NRRL 28262</strain>
    </source>
</reference>
<name>A0AAD4DEP4_9FUNG</name>
<dbReference type="HAMAP" id="MF_00813">
    <property type="entry name" value="Allantoicase"/>
    <property type="match status" value="1"/>
</dbReference>
<evidence type="ECO:0000259" key="6">
    <source>
        <dbReference type="Pfam" id="PF03561"/>
    </source>
</evidence>
<feature type="domain" description="Allantoicase" evidence="6">
    <location>
        <begin position="69"/>
        <end position="264"/>
    </location>
</feature>
<dbReference type="InterPro" id="IPR005164">
    <property type="entry name" value="Allantoicase"/>
</dbReference>
<comment type="subunit">
    <text evidence="2">Homodimer.</text>
</comment>
<dbReference type="EMBL" id="JAAAIL010000423">
    <property type="protein sequence ID" value="KAG0275918.1"/>
    <property type="molecule type" value="Genomic_DNA"/>
</dbReference>
<keyword evidence="4" id="KW-0456">Lyase</keyword>
<comment type="catalytic activity">
    <reaction evidence="5">
        <text>(S)-ureidoglycolate = urea + glyoxylate</text>
        <dbReference type="Rhea" id="RHEA:11304"/>
        <dbReference type="ChEBI" id="CHEBI:16199"/>
        <dbReference type="ChEBI" id="CHEBI:36655"/>
        <dbReference type="ChEBI" id="CHEBI:57296"/>
        <dbReference type="EC" id="4.3.2.3"/>
    </reaction>
</comment>
<dbReference type="AlphaFoldDB" id="A0AAD4DEP4"/>
<dbReference type="GO" id="GO:0050385">
    <property type="term" value="F:ureidoglycolate lyase activity"/>
    <property type="evidence" value="ECO:0007669"/>
    <property type="project" value="UniProtKB-EC"/>
</dbReference>
<evidence type="ECO:0000256" key="1">
    <source>
        <dbReference type="ARBA" id="ARBA00009242"/>
    </source>
</evidence>
<comment type="caution">
    <text evidence="7">The sequence shown here is derived from an EMBL/GenBank/DDBJ whole genome shotgun (WGS) entry which is preliminary data.</text>
</comment>
<evidence type="ECO:0000256" key="4">
    <source>
        <dbReference type="ARBA" id="ARBA00023239"/>
    </source>
</evidence>
<dbReference type="InterPro" id="IPR015908">
    <property type="entry name" value="Allantoicase_dom"/>
</dbReference>
<gene>
    <name evidence="7" type="primary">DAL2_3</name>
    <name evidence="7" type="ORF">BGZ95_008223</name>
</gene>
<proteinExistence type="inferred from homology"/>
<dbReference type="PANTHER" id="PTHR12045">
    <property type="entry name" value="ALLANTOICASE"/>
    <property type="match status" value="1"/>
</dbReference>
<dbReference type="Gene3D" id="2.60.120.480">
    <property type="entry name" value="Ureidoglycolate hydrolase"/>
    <property type="match status" value="1"/>
</dbReference>
<dbReference type="InterPro" id="IPR008979">
    <property type="entry name" value="Galactose-bd-like_sf"/>
</dbReference>
<organism evidence="7 8">
    <name type="scientific">Linnemannia exigua</name>
    <dbReference type="NCBI Taxonomy" id="604196"/>
    <lineage>
        <taxon>Eukaryota</taxon>
        <taxon>Fungi</taxon>
        <taxon>Fungi incertae sedis</taxon>
        <taxon>Mucoromycota</taxon>
        <taxon>Mortierellomycotina</taxon>
        <taxon>Mortierellomycetes</taxon>
        <taxon>Mortierellales</taxon>
        <taxon>Mortierellaceae</taxon>
        <taxon>Linnemannia</taxon>
    </lineage>
</organism>
<dbReference type="Gene3D" id="2.60.120.260">
    <property type="entry name" value="Galactose-binding domain-like"/>
    <property type="match status" value="2"/>
</dbReference>
<feature type="domain" description="Allantoicase" evidence="6">
    <location>
        <begin position="284"/>
        <end position="422"/>
    </location>
</feature>
<accession>A0AAD4DEP4</accession>
<dbReference type="InterPro" id="IPR011051">
    <property type="entry name" value="RmlC_Cupin_sf"/>
</dbReference>
<dbReference type="Proteomes" id="UP001194580">
    <property type="component" value="Unassembled WGS sequence"/>
</dbReference>
<protein>
    <submittedName>
        <fullName evidence="7">Allantoicase</fullName>
    </submittedName>
</protein>
<dbReference type="NCBIfam" id="TIGR02961">
    <property type="entry name" value="allantoicase"/>
    <property type="match status" value="1"/>
</dbReference>
<dbReference type="Pfam" id="PF04115">
    <property type="entry name" value="Ureidogly_lyase"/>
    <property type="match status" value="1"/>
</dbReference>
<evidence type="ECO:0000313" key="7">
    <source>
        <dbReference type="EMBL" id="KAG0275918.1"/>
    </source>
</evidence>
<dbReference type="InterPro" id="IPR047233">
    <property type="entry name" value="UAH_cupin"/>
</dbReference>
<dbReference type="SUPFAM" id="SSF49785">
    <property type="entry name" value="Galactose-binding domain-like"/>
    <property type="match status" value="2"/>
</dbReference>
<dbReference type="Pfam" id="PF03561">
    <property type="entry name" value="Allantoicase"/>
    <property type="match status" value="2"/>
</dbReference>